<reference evidence="17 18" key="1">
    <citation type="submission" date="2025-04" db="UniProtKB">
        <authorList>
            <consortium name="RefSeq"/>
        </authorList>
    </citation>
    <scope>IDENTIFICATION</scope>
    <source>
        <tissue evidence="17 18">Spleen</tissue>
    </source>
</reference>
<feature type="region of interest" description="Disordered" evidence="12">
    <location>
        <begin position="159"/>
        <end position="218"/>
    </location>
</feature>
<dbReference type="FunFam" id="1.10.4020.10:FF:000001">
    <property type="entry name" value="zinc finger protein 263 isoform X1"/>
    <property type="match status" value="1"/>
</dbReference>
<evidence type="ECO:0000256" key="12">
    <source>
        <dbReference type="SAM" id="MobiDB-lite"/>
    </source>
</evidence>
<feature type="domain" description="C2H2-type" evidence="13">
    <location>
        <begin position="433"/>
        <end position="460"/>
    </location>
</feature>
<dbReference type="PANTHER" id="PTHR23226">
    <property type="entry name" value="ZINC FINGER AND SCAN DOMAIN-CONTAINING"/>
    <property type="match status" value="1"/>
</dbReference>
<keyword evidence="7" id="KW-0805">Transcription regulation</keyword>
<feature type="domain" description="C2H2-type" evidence="13">
    <location>
        <begin position="517"/>
        <end position="544"/>
    </location>
</feature>
<dbReference type="Pfam" id="PF02023">
    <property type="entry name" value="SCAN"/>
    <property type="match status" value="1"/>
</dbReference>
<feature type="compositionally biased region" description="Basic and acidic residues" evidence="12">
    <location>
        <begin position="263"/>
        <end position="276"/>
    </location>
</feature>
<dbReference type="PANTHER" id="PTHR23226:SF190">
    <property type="entry name" value="ZINC FINGER PROTEIN 18"/>
    <property type="match status" value="1"/>
</dbReference>
<feature type="domain" description="C2H2-type" evidence="13">
    <location>
        <begin position="489"/>
        <end position="516"/>
    </location>
</feature>
<dbReference type="FunFam" id="3.30.160.60:FF:002343">
    <property type="entry name" value="Zinc finger protein 33A"/>
    <property type="match status" value="3"/>
</dbReference>
<keyword evidence="6" id="KW-0862">Zinc</keyword>
<evidence type="ECO:0000259" key="14">
    <source>
        <dbReference type="PROSITE" id="PS50804"/>
    </source>
</evidence>
<dbReference type="GO" id="GO:0008270">
    <property type="term" value="F:zinc ion binding"/>
    <property type="evidence" value="ECO:0007669"/>
    <property type="project" value="UniProtKB-KW"/>
</dbReference>
<evidence type="ECO:0000256" key="11">
    <source>
        <dbReference type="PROSITE-ProRule" id="PRU00042"/>
    </source>
</evidence>
<dbReference type="GO" id="GO:0005634">
    <property type="term" value="C:nucleus"/>
    <property type="evidence" value="ECO:0007669"/>
    <property type="project" value="UniProtKB-SubCell"/>
</dbReference>
<dbReference type="CTD" id="7566"/>
<feature type="compositionally biased region" description="Basic and acidic residues" evidence="12">
    <location>
        <begin position="168"/>
        <end position="181"/>
    </location>
</feature>
<dbReference type="Pfam" id="PF00096">
    <property type="entry name" value="zf-C2H2"/>
    <property type="match status" value="4"/>
</dbReference>
<evidence type="ECO:0000256" key="2">
    <source>
        <dbReference type="ARBA" id="ARBA00006991"/>
    </source>
</evidence>
<dbReference type="GeneID" id="110193879"/>
<dbReference type="Proteomes" id="UP000515140">
    <property type="component" value="Unplaced"/>
</dbReference>
<evidence type="ECO:0000256" key="9">
    <source>
        <dbReference type="ARBA" id="ARBA00023163"/>
    </source>
</evidence>
<organism evidence="16 17">
    <name type="scientific">Phascolarctos cinereus</name>
    <name type="common">Koala</name>
    <dbReference type="NCBI Taxonomy" id="38626"/>
    <lineage>
        <taxon>Eukaryota</taxon>
        <taxon>Metazoa</taxon>
        <taxon>Chordata</taxon>
        <taxon>Craniata</taxon>
        <taxon>Vertebrata</taxon>
        <taxon>Euteleostomi</taxon>
        <taxon>Mammalia</taxon>
        <taxon>Metatheria</taxon>
        <taxon>Diprotodontia</taxon>
        <taxon>Phascolarctidae</taxon>
        <taxon>Phascolarctos</taxon>
    </lineage>
</organism>
<keyword evidence="5 11" id="KW-0863">Zinc-finger</keyword>
<dbReference type="AlphaFoldDB" id="A0A6P5IRF6"/>
<dbReference type="Pfam" id="PF01352">
    <property type="entry name" value="KRAB"/>
    <property type="match status" value="1"/>
</dbReference>
<evidence type="ECO:0000256" key="7">
    <source>
        <dbReference type="ARBA" id="ARBA00023015"/>
    </source>
</evidence>
<feature type="compositionally biased region" description="Basic and acidic residues" evidence="12">
    <location>
        <begin position="199"/>
        <end position="209"/>
    </location>
</feature>
<feature type="domain" description="SCAN box" evidence="14">
    <location>
        <begin position="39"/>
        <end position="120"/>
    </location>
</feature>
<dbReference type="InterPro" id="IPR036236">
    <property type="entry name" value="Znf_C2H2_sf"/>
</dbReference>
<gene>
    <name evidence="17 18" type="primary">ZNF18</name>
</gene>
<dbReference type="PROSITE" id="PS50804">
    <property type="entry name" value="SCAN_BOX"/>
    <property type="match status" value="1"/>
</dbReference>
<name>A0A6P5IRF6_PHACI</name>
<evidence type="ECO:0000313" key="17">
    <source>
        <dbReference type="RefSeq" id="XP_020821566.1"/>
    </source>
</evidence>
<comment type="similarity">
    <text evidence="2">Belongs to the krueppel C2H2-type zinc-finger protein family.</text>
</comment>
<proteinExistence type="inferred from homology"/>
<dbReference type="SUPFAM" id="SSF109640">
    <property type="entry name" value="KRAB domain (Kruppel-associated box)"/>
    <property type="match status" value="1"/>
</dbReference>
<dbReference type="SUPFAM" id="SSF57667">
    <property type="entry name" value="beta-beta-alpha zinc fingers"/>
    <property type="match status" value="3"/>
</dbReference>
<evidence type="ECO:0000313" key="16">
    <source>
        <dbReference type="Proteomes" id="UP000515140"/>
    </source>
</evidence>
<dbReference type="SMART" id="SM00431">
    <property type="entry name" value="SCAN"/>
    <property type="match status" value="1"/>
</dbReference>
<evidence type="ECO:0000256" key="1">
    <source>
        <dbReference type="ARBA" id="ARBA00004123"/>
    </source>
</evidence>
<dbReference type="KEGG" id="pcw:110193879"/>
<dbReference type="PROSITE" id="PS50805">
    <property type="entry name" value="KRAB"/>
    <property type="match status" value="1"/>
</dbReference>
<dbReference type="PROSITE" id="PS50157">
    <property type="entry name" value="ZINC_FINGER_C2H2_2"/>
    <property type="match status" value="5"/>
</dbReference>
<dbReference type="InterPro" id="IPR003309">
    <property type="entry name" value="SCAN_dom"/>
</dbReference>
<protein>
    <submittedName>
        <fullName evidence="17 18">Zinc finger protein 18 isoform X1</fullName>
    </submittedName>
</protein>
<keyword evidence="4" id="KW-0677">Repeat</keyword>
<evidence type="ECO:0000256" key="4">
    <source>
        <dbReference type="ARBA" id="ARBA00022737"/>
    </source>
</evidence>
<dbReference type="RefSeq" id="XP_020821566.1">
    <property type="nucleotide sequence ID" value="XM_020965907.1"/>
</dbReference>
<accession>A0A6P5IRF6</accession>
<comment type="subcellular location">
    <subcellularLocation>
        <location evidence="1">Nucleus</location>
    </subcellularLocation>
</comment>
<evidence type="ECO:0000259" key="13">
    <source>
        <dbReference type="PROSITE" id="PS50157"/>
    </source>
</evidence>
<dbReference type="FunFam" id="3.30.160.60:FF:000094">
    <property type="entry name" value="Zinc finger protein 605"/>
    <property type="match status" value="1"/>
</dbReference>
<sequence length="546" mass="62495">MKPAALGSSIPTSPLMKLEEDSFSGHDFALRGYNPETARQHFRQFHYQLMSGPHETMRQLRKLCFGWLRPEIHSKEQILEMLMLEQFLTILPGEIQTWVRKQCPESGEEAVALIEGLQKDPGRLWHWIKVQVLRQEAHSEEMESSGVPVEPNAKVMLQEEGTQNSRSAQEEQLNHSIKEESENSLEFGLPISQLPTLPEGRHTRDKDEAASLSTSGSQEQWQCLNHTQKELYWDAMLEDYGKVVSLAIPISKPNPTNLVVGKEEPDGSHSHADEAIPRSICIGDRGENDKENLHLENTRGQESQKISYQKWQASEKVPSQAPLNEFIEDDPRSLGVRKDFIIQESPQDRVKVGKSLPLERSLGKLLGQHLSSPVEQDSSWREEKKEVCQKGQLRTLAGQKYNVTNRCIDCGKSFVRKSQLVIHQRIHTGERHYQCSTCGKSFSRSSDLRKHQRIHTGEKPYKCDYCGKGFSDFSGLRYHRRTHTGEKPYKCSICGKSFIQRSNFKRHQRVHTGEKPFKCSCCGKCFSWSSSFDKHQRSHTGEKSFK</sequence>
<feature type="domain" description="C2H2-type" evidence="13">
    <location>
        <begin position="461"/>
        <end position="488"/>
    </location>
</feature>
<keyword evidence="16" id="KW-1185">Reference proteome</keyword>
<evidence type="ECO:0000256" key="10">
    <source>
        <dbReference type="ARBA" id="ARBA00023242"/>
    </source>
</evidence>
<dbReference type="GO" id="GO:0000978">
    <property type="term" value="F:RNA polymerase II cis-regulatory region sequence-specific DNA binding"/>
    <property type="evidence" value="ECO:0007669"/>
    <property type="project" value="TreeGrafter"/>
</dbReference>
<dbReference type="Gene3D" id="3.30.160.60">
    <property type="entry name" value="Classic Zinc Finger"/>
    <property type="match status" value="5"/>
</dbReference>
<feature type="domain" description="KRAB" evidence="15">
    <location>
        <begin position="207"/>
        <end position="278"/>
    </location>
</feature>
<dbReference type="PROSITE" id="PS00028">
    <property type="entry name" value="ZINC_FINGER_C2H2_1"/>
    <property type="match status" value="5"/>
</dbReference>
<dbReference type="InterPro" id="IPR013087">
    <property type="entry name" value="Znf_C2H2_type"/>
</dbReference>
<dbReference type="CDD" id="cd07765">
    <property type="entry name" value="KRAB_A-box"/>
    <property type="match status" value="1"/>
</dbReference>
<keyword evidence="8" id="KW-0238">DNA-binding</keyword>
<dbReference type="Gene3D" id="6.10.140.140">
    <property type="match status" value="1"/>
</dbReference>
<dbReference type="Gene3D" id="1.10.4020.10">
    <property type="entry name" value="DNA breaking-rejoining enzymes"/>
    <property type="match status" value="1"/>
</dbReference>
<feature type="region of interest" description="Disordered" evidence="12">
    <location>
        <begin position="263"/>
        <end position="290"/>
    </location>
</feature>
<evidence type="ECO:0000256" key="5">
    <source>
        <dbReference type="ARBA" id="ARBA00022771"/>
    </source>
</evidence>
<dbReference type="RefSeq" id="XP_020821567.1">
    <property type="nucleotide sequence ID" value="XM_020965908.1"/>
</dbReference>
<dbReference type="FunFam" id="3.30.160.60:FF:000016">
    <property type="entry name" value="zinc finger protein 37 homolog"/>
    <property type="match status" value="1"/>
</dbReference>
<dbReference type="InterPro" id="IPR036051">
    <property type="entry name" value="KRAB_dom_sf"/>
</dbReference>
<dbReference type="SMART" id="SM00355">
    <property type="entry name" value="ZnF_C2H2"/>
    <property type="match status" value="5"/>
</dbReference>
<dbReference type="InterPro" id="IPR001909">
    <property type="entry name" value="KRAB"/>
</dbReference>
<evidence type="ECO:0000256" key="3">
    <source>
        <dbReference type="ARBA" id="ARBA00022723"/>
    </source>
</evidence>
<evidence type="ECO:0000313" key="18">
    <source>
        <dbReference type="RefSeq" id="XP_020821567.1"/>
    </source>
</evidence>
<evidence type="ECO:0000256" key="6">
    <source>
        <dbReference type="ARBA" id="ARBA00022833"/>
    </source>
</evidence>
<keyword evidence="9" id="KW-0804">Transcription</keyword>
<evidence type="ECO:0000259" key="15">
    <source>
        <dbReference type="PROSITE" id="PS50805"/>
    </source>
</evidence>
<keyword evidence="3" id="KW-0479">Metal-binding</keyword>
<dbReference type="SMART" id="SM00349">
    <property type="entry name" value="KRAB"/>
    <property type="match status" value="1"/>
</dbReference>
<dbReference type="GO" id="GO:0000981">
    <property type="term" value="F:DNA-binding transcription factor activity, RNA polymerase II-specific"/>
    <property type="evidence" value="ECO:0007669"/>
    <property type="project" value="TreeGrafter"/>
</dbReference>
<feature type="domain" description="C2H2-type" evidence="13">
    <location>
        <begin position="405"/>
        <end position="432"/>
    </location>
</feature>
<dbReference type="InterPro" id="IPR038269">
    <property type="entry name" value="SCAN_sf"/>
</dbReference>
<dbReference type="SUPFAM" id="SSF47353">
    <property type="entry name" value="Retrovirus capsid dimerization domain-like"/>
    <property type="match status" value="1"/>
</dbReference>
<evidence type="ECO:0000256" key="8">
    <source>
        <dbReference type="ARBA" id="ARBA00023125"/>
    </source>
</evidence>
<keyword evidence="10" id="KW-0539">Nucleus</keyword>
<dbReference type="CDD" id="cd07936">
    <property type="entry name" value="SCAN"/>
    <property type="match status" value="1"/>
</dbReference>